<dbReference type="InterPro" id="IPR029303">
    <property type="entry name" value="CapF_C"/>
</dbReference>
<protein>
    <recommendedName>
        <fullName evidence="1">Capsular polysaccharide assembling protein CapF C-terminal domain-containing protein</fullName>
    </recommendedName>
</protein>
<dbReference type="InterPro" id="IPR011051">
    <property type="entry name" value="RmlC_Cupin_sf"/>
</dbReference>
<comment type="caution">
    <text evidence="2">The sequence shown here is derived from an EMBL/GenBank/DDBJ whole genome shotgun (WGS) entry which is preliminary data.</text>
</comment>
<proteinExistence type="predicted"/>
<sequence length="150" mass="16289">MSGFNKNESVERAIQVLDLTDETFTDQRGWVLNPLKSASLAGVTPQNFHLASLSPGSSRGNHAHLNATEWLLIFNGGVLFSWTAMDNKGVGSEITSLQIEHPTFLSIAPGTAHRVQNISKDTVYLIAFNDVSAVETVRFPVSIPGEHTLS</sequence>
<dbReference type="Pfam" id="PF14667">
    <property type="entry name" value="Polysacc_synt_C"/>
    <property type="match status" value="1"/>
</dbReference>
<name>A0ABV6YZV1_UNCC1</name>
<gene>
    <name evidence="2" type="ORF">ACFL27_16130</name>
</gene>
<evidence type="ECO:0000259" key="1">
    <source>
        <dbReference type="Pfam" id="PF14667"/>
    </source>
</evidence>
<dbReference type="SUPFAM" id="SSF51182">
    <property type="entry name" value="RmlC-like cupins"/>
    <property type="match status" value="1"/>
</dbReference>
<dbReference type="EMBL" id="JBHPBY010000218">
    <property type="protein sequence ID" value="MFC1851719.1"/>
    <property type="molecule type" value="Genomic_DNA"/>
</dbReference>
<dbReference type="Gene3D" id="2.60.120.10">
    <property type="entry name" value="Jelly Rolls"/>
    <property type="match status" value="1"/>
</dbReference>
<accession>A0ABV6YZV1</accession>
<keyword evidence="3" id="KW-1185">Reference proteome</keyword>
<evidence type="ECO:0000313" key="2">
    <source>
        <dbReference type="EMBL" id="MFC1851719.1"/>
    </source>
</evidence>
<feature type="domain" description="Capsular polysaccharide assembling protein CapF C-terminal" evidence="1">
    <location>
        <begin position="25"/>
        <end position="128"/>
    </location>
</feature>
<dbReference type="Proteomes" id="UP001594351">
    <property type="component" value="Unassembled WGS sequence"/>
</dbReference>
<organism evidence="2 3">
    <name type="scientific">candidate division CSSED10-310 bacterium</name>
    <dbReference type="NCBI Taxonomy" id="2855610"/>
    <lineage>
        <taxon>Bacteria</taxon>
        <taxon>Bacteria division CSSED10-310</taxon>
    </lineage>
</organism>
<reference evidence="2 3" key="1">
    <citation type="submission" date="2024-09" db="EMBL/GenBank/DDBJ databases">
        <title>Laminarin stimulates single cell rates of sulfate reduction while oxygen inhibits transcriptomic activity in coastal marine sediment.</title>
        <authorList>
            <person name="Lindsay M."/>
            <person name="Orcutt B."/>
            <person name="Emerson D."/>
            <person name="Stepanauskas R."/>
            <person name="D'Angelo T."/>
        </authorList>
    </citation>
    <scope>NUCLEOTIDE SEQUENCE [LARGE SCALE GENOMIC DNA]</scope>
    <source>
        <strain evidence="2">SAG AM-311-K15</strain>
    </source>
</reference>
<dbReference type="InterPro" id="IPR014710">
    <property type="entry name" value="RmlC-like_jellyroll"/>
</dbReference>
<evidence type="ECO:0000313" key="3">
    <source>
        <dbReference type="Proteomes" id="UP001594351"/>
    </source>
</evidence>